<evidence type="ECO:0000313" key="6">
    <source>
        <dbReference type="EMBL" id="QIN78400.1"/>
    </source>
</evidence>
<dbReference type="PANTHER" id="PTHR38682:SF1">
    <property type="entry name" value="V-TYPE ATP SYNTHASE SUBUNIT C"/>
    <property type="match status" value="1"/>
</dbReference>
<dbReference type="EMBL" id="CP045121">
    <property type="protein sequence ID" value="QIN78400.1"/>
    <property type="molecule type" value="Genomic_DNA"/>
</dbReference>
<sequence>MKILGRPVARADFGYGNARLRARKAGLLAGDDYEALLDKDVEGVLGSLSSTAYAPEVEGALTRFHGARRLHEAVKGHLVRALEEMRSFYAGRARELVDLMLSRWDLSNTVALLRGEATAPHTEEALQNVVPIGPFPGAYAREVARQNEFAAAVGLMVRWKLPDPETARSLDDAWPDYERTEDLAGLEHAIAAAWARRTADALERTGPEGETLMRSFAREIDERNLLAALRLREALARGETDALPVLSGLGPYLPGGHIKLSRLDDAIRLPDPEGVAAALADAGAPAWRAPLERWGRSADLVALQGELEARRVRDAVSLFYRGIPSGWTSPWRTPPPRRTRRGTCASSPKAPPGGSPREGALAPDPAGSGGRRVSRLIVLTTPDLAPGYRLAGAATVGVASPQEAEATLLELVDGEGGVIAVHEAYHARLDRELRRRFDETLSPLVVPLPEGEAHEAEGGRRERLLKMLWQAVGYEITFDAEGGAAR</sequence>
<dbReference type="InterPro" id="IPR002843">
    <property type="entry name" value="ATPase_V0-cplx_csu/dsu"/>
</dbReference>
<dbReference type="Gene3D" id="1.20.1690.10">
    <property type="entry name" value="V-type ATP synthase subunit C domain"/>
    <property type="match status" value="2"/>
</dbReference>
<keyword evidence="7" id="KW-1185">Reference proteome</keyword>
<dbReference type="PANTHER" id="PTHR38682">
    <property type="entry name" value="V-TYPE ATP SYNTHASE SUBUNIT C"/>
    <property type="match status" value="1"/>
</dbReference>
<protein>
    <submittedName>
        <fullName evidence="6">Uncharacterized protein</fullName>
    </submittedName>
</protein>
<dbReference type="Gene3D" id="1.10.132.50">
    <property type="entry name" value="ATP synthase (C/AC39) subunit, domain 3"/>
    <property type="match status" value="1"/>
</dbReference>
<proteinExistence type="inferred from homology"/>
<evidence type="ECO:0000256" key="4">
    <source>
        <dbReference type="ARBA" id="ARBA00023065"/>
    </source>
</evidence>
<dbReference type="Pfam" id="PF01992">
    <property type="entry name" value="vATP-synt_AC39"/>
    <property type="match status" value="1"/>
</dbReference>
<dbReference type="SUPFAM" id="SSF159468">
    <property type="entry name" value="AtpF-like"/>
    <property type="match status" value="1"/>
</dbReference>
<feature type="region of interest" description="Disordered" evidence="5">
    <location>
        <begin position="329"/>
        <end position="372"/>
    </location>
</feature>
<dbReference type="Gene3D" id="3.40.50.10580">
    <property type="entry name" value="ATPase, V1 complex, subunit F"/>
    <property type="match status" value="1"/>
</dbReference>
<dbReference type="InterPro" id="IPR035067">
    <property type="entry name" value="V-type_ATPase_csu/dsu"/>
</dbReference>
<dbReference type="InterPro" id="IPR036906">
    <property type="entry name" value="ATPase_V1_fsu_sf"/>
</dbReference>
<dbReference type="GO" id="GO:0046961">
    <property type="term" value="F:proton-transporting ATPase activity, rotational mechanism"/>
    <property type="evidence" value="ECO:0007669"/>
    <property type="project" value="InterPro"/>
</dbReference>
<evidence type="ECO:0000256" key="1">
    <source>
        <dbReference type="ARBA" id="ARBA00006709"/>
    </source>
</evidence>
<dbReference type="SUPFAM" id="SSF103486">
    <property type="entry name" value="V-type ATP synthase subunit C"/>
    <property type="match status" value="1"/>
</dbReference>
<dbReference type="InterPro" id="IPR008218">
    <property type="entry name" value="ATPase_V1-cplx_f_g_su"/>
</dbReference>
<dbReference type="Proteomes" id="UP000502706">
    <property type="component" value="Chromosome"/>
</dbReference>
<evidence type="ECO:0000256" key="3">
    <source>
        <dbReference type="ARBA" id="ARBA00022448"/>
    </source>
</evidence>
<dbReference type="InterPro" id="IPR050873">
    <property type="entry name" value="V-ATPase_V0D/AC39_subunit"/>
</dbReference>
<dbReference type="KEGG" id="rmar:GBA65_07535"/>
<gene>
    <name evidence="6" type="ORF">GBA65_07535</name>
</gene>
<accession>A0A6G8PW20</accession>
<dbReference type="InterPro" id="IPR036079">
    <property type="entry name" value="ATPase_csu/dsu_sf"/>
</dbReference>
<organism evidence="6 7">
    <name type="scientific">Rubrobacter marinus</name>
    <dbReference type="NCBI Taxonomy" id="2653852"/>
    <lineage>
        <taxon>Bacteria</taxon>
        <taxon>Bacillati</taxon>
        <taxon>Actinomycetota</taxon>
        <taxon>Rubrobacteria</taxon>
        <taxon>Rubrobacterales</taxon>
        <taxon>Rubrobacteraceae</taxon>
        <taxon>Rubrobacter</taxon>
    </lineage>
</organism>
<evidence type="ECO:0000256" key="2">
    <source>
        <dbReference type="ARBA" id="ARBA00010148"/>
    </source>
</evidence>
<evidence type="ECO:0000313" key="7">
    <source>
        <dbReference type="Proteomes" id="UP000502706"/>
    </source>
</evidence>
<reference evidence="6 7" key="1">
    <citation type="submission" date="2019-10" db="EMBL/GenBank/DDBJ databases">
        <title>Rubrobacter sp nov SCSIO 52915 isolated from a deep-sea sediment in the South China Sea.</title>
        <authorList>
            <person name="Chen R.W."/>
        </authorList>
    </citation>
    <scope>NUCLEOTIDE SEQUENCE [LARGE SCALE GENOMIC DNA]</scope>
    <source>
        <strain evidence="6 7">SCSIO 52915</strain>
    </source>
</reference>
<comment type="similarity">
    <text evidence="1">Belongs to the V-ATPase V0D/AC39 subunit family.</text>
</comment>
<comment type="similarity">
    <text evidence="2">Belongs to the V-ATPase F subunit family.</text>
</comment>
<keyword evidence="4" id="KW-0406">Ion transport</keyword>
<keyword evidence="3" id="KW-0813">Transport</keyword>
<evidence type="ECO:0000256" key="5">
    <source>
        <dbReference type="SAM" id="MobiDB-lite"/>
    </source>
</evidence>
<name>A0A6G8PW20_9ACTN</name>
<dbReference type="Pfam" id="PF01990">
    <property type="entry name" value="ATP-synt_F"/>
    <property type="match status" value="1"/>
</dbReference>
<dbReference type="AlphaFoldDB" id="A0A6G8PW20"/>
<dbReference type="InterPro" id="IPR044911">
    <property type="entry name" value="V-type_ATPase_csu/dsu_dom_3"/>
</dbReference>